<evidence type="ECO:0000256" key="11">
    <source>
        <dbReference type="SAM" id="Phobius"/>
    </source>
</evidence>
<accession>A0ABU1AG93</accession>
<keyword evidence="5" id="KW-0997">Cell inner membrane</keyword>
<feature type="transmembrane region" description="Helical" evidence="11">
    <location>
        <begin position="12"/>
        <end position="32"/>
    </location>
</feature>
<feature type="domain" description="T2SS protein K first SAM-like" evidence="12">
    <location>
        <begin position="204"/>
        <end position="281"/>
    </location>
</feature>
<dbReference type="PANTHER" id="PTHR38831">
    <property type="entry name" value="TYPE II SECRETION SYSTEM PROTEIN K"/>
    <property type="match status" value="1"/>
</dbReference>
<comment type="subcellular location">
    <subcellularLocation>
        <location evidence="1">Cell inner membrane</location>
    </subcellularLocation>
</comment>
<dbReference type="InterPro" id="IPR005628">
    <property type="entry name" value="GspK"/>
</dbReference>
<keyword evidence="4" id="KW-1003">Cell membrane</keyword>
<reference evidence="13 14" key="1">
    <citation type="submission" date="2023-04" db="EMBL/GenBank/DDBJ databases">
        <title>A novel bacteria isolated from coastal sediment.</title>
        <authorList>
            <person name="Liu X.-J."/>
            <person name="Du Z.-J."/>
        </authorList>
    </citation>
    <scope>NUCLEOTIDE SEQUENCE [LARGE SCALE GENOMIC DNA]</scope>
    <source>
        <strain evidence="13 14">SDUM461004</strain>
    </source>
</reference>
<dbReference type="EMBL" id="JARXIC010000005">
    <property type="protein sequence ID" value="MDQ8193702.1"/>
    <property type="molecule type" value="Genomic_DNA"/>
</dbReference>
<comment type="caution">
    <text evidence="13">The sequence shown here is derived from an EMBL/GenBank/DDBJ whole genome shotgun (WGS) entry which is preliminary data.</text>
</comment>
<dbReference type="RefSeq" id="WP_308984185.1">
    <property type="nucleotide sequence ID" value="NZ_JARXIC010000005.1"/>
</dbReference>
<name>A0ABU1AG93_9BACT</name>
<dbReference type="SUPFAM" id="SSF158544">
    <property type="entry name" value="GspK insert domain-like"/>
    <property type="match status" value="1"/>
</dbReference>
<dbReference type="PANTHER" id="PTHR38831:SF2">
    <property type="entry name" value="TYPE II SECRETION SYSTEM PROTEIN K"/>
    <property type="match status" value="1"/>
</dbReference>
<dbReference type="InterPro" id="IPR038072">
    <property type="entry name" value="GspK_central_sf"/>
</dbReference>
<proteinExistence type="inferred from homology"/>
<keyword evidence="9 11" id="KW-0472">Membrane</keyword>
<dbReference type="Gene3D" id="1.10.40.60">
    <property type="entry name" value="EpsJ-like"/>
    <property type="match status" value="1"/>
</dbReference>
<comment type="similarity">
    <text evidence="2">Belongs to the GSP K family.</text>
</comment>
<evidence type="ECO:0000256" key="6">
    <source>
        <dbReference type="ARBA" id="ARBA00022692"/>
    </source>
</evidence>
<keyword evidence="6 11" id="KW-0812">Transmembrane</keyword>
<evidence type="ECO:0000259" key="12">
    <source>
        <dbReference type="Pfam" id="PF21687"/>
    </source>
</evidence>
<evidence type="ECO:0000313" key="14">
    <source>
        <dbReference type="Proteomes" id="UP001243717"/>
    </source>
</evidence>
<keyword evidence="7" id="KW-0653">Protein transport</keyword>
<protein>
    <submittedName>
        <fullName evidence="13">Type II secretion system protein GspK</fullName>
    </submittedName>
</protein>
<sequence length="422" mass="47112">MPLLTKQPDRRKSGVVLVIVLGITMVMAWLAIEVLQHVRQELAIKNSPLTENQLRQTAYQLLEVSIAVLAETKQFEGELYSPSQGWAFPLIYAGIEDSENLLTALSPQTETRAIDDSNVTDDDVTSPTEDELQTPPTSGESLLDDLLTDVADSTLPTNGYTRAIAQVAPSQSQVSFSDLASLSLPEGIQARVRLYDESGKLSIKATSPERWILFFQEMGFEESESKALCDSLLDWIDADNEERENGAETLTYSQLEPPYQAPNRVLRDFQELRYLQTFKTSFFDENGQPNNAFILFKNNVSLYHNDEVNLNTASELVINTLAEEKNFDADSLLNFLAGSDMAFGTQDDAILRPGLEETDLPKDVNGEPLNYNRAIRYIRAEIAVSNGQAIYYLNSILDLSTQHPGGVYPFKIVRIIENQPLS</sequence>
<gene>
    <name evidence="13" type="ORF">QEH59_04665</name>
</gene>
<keyword evidence="3" id="KW-0813">Transport</keyword>
<evidence type="ECO:0000256" key="5">
    <source>
        <dbReference type="ARBA" id="ARBA00022519"/>
    </source>
</evidence>
<evidence type="ECO:0000256" key="2">
    <source>
        <dbReference type="ARBA" id="ARBA00007246"/>
    </source>
</evidence>
<evidence type="ECO:0000256" key="8">
    <source>
        <dbReference type="ARBA" id="ARBA00022989"/>
    </source>
</evidence>
<keyword evidence="8 11" id="KW-1133">Transmembrane helix</keyword>
<dbReference type="Pfam" id="PF21687">
    <property type="entry name" value="T2SSK_1st"/>
    <property type="match status" value="1"/>
</dbReference>
<evidence type="ECO:0000256" key="9">
    <source>
        <dbReference type="ARBA" id="ARBA00023136"/>
    </source>
</evidence>
<evidence type="ECO:0000256" key="1">
    <source>
        <dbReference type="ARBA" id="ARBA00004533"/>
    </source>
</evidence>
<evidence type="ECO:0000256" key="3">
    <source>
        <dbReference type="ARBA" id="ARBA00022448"/>
    </source>
</evidence>
<dbReference type="Proteomes" id="UP001243717">
    <property type="component" value="Unassembled WGS sequence"/>
</dbReference>
<dbReference type="InterPro" id="IPR049031">
    <property type="entry name" value="T2SSK_SAM-like_1st"/>
</dbReference>
<evidence type="ECO:0000256" key="4">
    <source>
        <dbReference type="ARBA" id="ARBA00022475"/>
    </source>
</evidence>
<evidence type="ECO:0000313" key="13">
    <source>
        <dbReference type="EMBL" id="MDQ8193702.1"/>
    </source>
</evidence>
<evidence type="ECO:0000256" key="7">
    <source>
        <dbReference type="ARBA" id="ARBA00022927"/>
    </source>
</evidence>
<organism evidence="13 14">
    <name type="scientific">Thalassobacterium sedimentorum</name>
    <dbReference type="NCBI Taxonomy" id="3041258"/>
    <lineage>
        <taxon>Bacteria</taxon>
        <taxon>Pseudomonadati</taxon>
        <taxon>Verrucomicrobiota</taxon>
        <taxon>Opitutia</taxon>
        <taxon>Puniceicoccales</taxon>
        <taxon>Coraliomargaritaceae</taxon>
        <taxon>Thalassobacterium</taxon>
    </lineage>
</organism>
<feature type="compositionally biased region" description="Acidic residues" evidence="10">
    <location>
        <begin position="118"/>
        <end position="132"/>
    </location>
</feature>
<keyword evidence="14" id="KW-1185">Reference proteome</keyword>
<evidence type="ECO:0000256" key="10">
    <source>
        <dbReference type="SAM" id="MobiDB-lite"/>
    </source>
</evidence>
<feature type="region of interest" description="Disordered" evidence="10">
    <location>
        <begin position="112"/>
        <end position="142"/>
    </location>
</feature>